<dbReference type="Pfam" id="PF17667">
    <property type="entry name" value="Pkinase_fungal"/>
    <property type="match status" value="1"/>
</dbReference>
<dbReference type="Proteomes" id="UP001175211">
    <property type="component" value="Unassembled WGS sequence"/>
</dbReference>
<dbReference type="GeneID" id="85351449"/>
<dbReference type="InterPro" id="IPR040976">
    <property type="entry name" value="Pkinase_fungal"/>
</dbReference>
<sequence>MPSIDFKSFKQVSSIRVEANIYEPLIAALLPFLKEGWKMAETSNSPDPNSVFFMNHQIKPDVSIYSTKEPTNDNLCRACDMETFIEVKTKLLSDAFTDELDNLEKNSGDARDTRGQIITYLNAMQAAQYRTHGFGVLIVKDICRLLRHTHSGIEVTTSFHYTKSSHLQTFFWRFSHAAPAVRGIDTTFEPVERWEAFPSRLLLNAVNEPLWKVDLGERSFYVAAPFTRTHHYPVGRGTRCFVAVDCRTRQKCLLKDVWRVHGYHREGDVYARLHAHNVRNIANVLAAGDVDGHQRCGSFPEGWHIPSVSMIREHIHYRIVLDVVGEPLVDFESTHALTQYVFNALEAHFDAVNRAHVEHRDISVGNIIIVRKSNGSSVGFLIDWELAKYLEDKGARAYERTGTRQFMSARLCVQTPPLRTLGDDLESFALLLFWIAARYAPNRLSAYERALFLDRFDHNDDTRRVDIFLSGKTSAAKLLLVSEYFEELLAILSDGYAWRYRVLTRLERKNQGALEELKEKQDLLETHQWFMDVLSNTLKKDTWKAIKDRSAKEQEVARLVVKEGEKKRKSGCSEYELTYASKRRRHGEHGPDTEEDSDEKNDVKEGCSPNL</sequence>
<dbReference type="PROSITE" id="PS50011">
    <property type="entry name" value="PROTEIN_KINASE_DOM"/>
    <property type="match status" value="1"/>
</dbReference>
<dbReference type="RefSeq" id="XP_060326791.1">
    <property type="nucleotide sequence ID" value="XM_060467901.1"/>
</dbReference>
<keyword evidence="4" id="KW-1185">Reference proteome</keyword>
<dbReference type="GO" id="GO:0005524">
    <property type="term" value="F:ATP binding"/>
    <property type="evidence" value="ECO:0007669"/>
    <property type="project" value="InterPro"/>
</dbReference>
<proteinExistence type="predicted"/>
<feature type="domain" description="Protein kinase" evidence="2">
    <location>
        <begin position="226"/>
        <end position="530"/>
    </location>
</feature>
<feature type="region of interest" description="Disordered" evidence="1">
    <location>
        <begin position="580"/>
        <end position="611"/>
    </location>
</feature>
<dbReference type="EMBL" id="JAUEPS010000039">
    <property type="protein sequence ID" value="KAK0449076.1"/>
    <property type="molecule type" value="Genomic_DNA"/>
</dbReference>
<evidence type="ECO:0000256" key="1">
    <source>
        <dbReference type="SAM" id="MobiDB-lite"/>
    </source>
</evidence>
<dbReference type="PANTHER" id="PTHR38248">
    <property type="entry name" value="FUNK1 6"/>
    <property type="match status" value="1"/>
</dbReference>
<dbReference type="InterPro" id="IPR011009">
    <property type="entry name" value="Kinase-like_dom_sf"/>
</dbReference>
<name>A0AA39JUC3_ARMTA</name>
<dbReference type="Gene3D" id="1.10.510.10">
    <property type="entry name" value="Transferase(Phosphotransferase) domain 1"/>
    <property type="match status" value="1"/>
</dbReference>
<evidence type="ECO:0000313" key="3">
    <source>
        <dbReference type="EMBL" id="KAK0449076.1"/>
    </source>
</evidence>
<dbReference type="InterPro" id="IPR000719">
    <property type="entry name" value="Prot_kinase_dom"/>
</dbReference>
<dbReference type="AlphaFoldDB" id="A0AA39JUC3"/>
<evidence type="ECO:0000313" key="4">
    <source>
        <dbReference type="Proteomes" id="UP001175211"/>
    </source>
</evidence>
<evidence type="ECO:0000259" key="2">
    <source>
        <dbReference type="PROSITE" id="PS50011"/>
    </source>
</evidence>
<accession>A0AA39JUC3</accession>
<dbReference type="SUPFAM" id="SSF56112">
    <property type="entry name" value="Protein kinase-like (PK-like)"/>
    <property type="match status" value="1"/>
</dbReference>
<organism evidence="3 4">
    <name type="scientific">Armillaria tabescens</name>
    <name type="common">Ringless honey mushroom</name>
    <name type="synonym">Agaricus tabescens</name>
    <dbReference type="NCBI Taxonomy" id="1929756"/>
    <lineage>
        <taxon>Eukaryota</taxon>
        <taxon>Fungi</taxon>
        <taxon>Dikarya</taxon>
        <taxon>Basidiomycota</taxon>
        <taxon>Agaricomycotina</taxon>
        <taxon>Agaricomycetes</taxon>
        <taxon>Agaricomycetidae</taxon>
        <taxon>Agaricales</taxon>
        <taxon>Marasmiineae</taxon>
        <taxon>Physalacriaceae</taxon>
        <taxon>Desarmillaria</taxon>
    </lineage>
</organism>
<reference evidence="3" key="1">
    <citation type="submission" date="2023-06" db="EMBL/GenBank/DDBJ databases">
        <authorList>
            <consortium name="Lawrence Berkeley National Laboratory"/>
            <person name="Ahrendt S."/>
            <person name="Sahu N."/>
            <person name="Indic B."/>
            <person name="Wong-Bajracharya J."/>
            <person name="Merenyi Z."/>
            <person name="Ke H.-M."/>
            <person name="Monk M."/>
            <person name="Kocsube S."/>
            <person name="Drula E."/>
            <person name="Lipzen A."/>
            <person name="Balint B."/>
            <person name="Henrissat B."/>
            <person name="Andreopoulos B."/>
            <person name="Martin F.M."/>
            <person name="Harder C.B."/>
            <person name="Rigling D."/>
            <person name="Ford K.L."/>
            <person name="Foster G.D."/>
            <person name="Pangilinan J."/>
            <person name="Papanicolaou A."/>
            <person name="Barry K."/>
            <person name="LaButti K."/>
            <person name="Viragh M."/>
            <person name="Koriabine M."/>
            <person name="Yan M."/>
            <person name="Riley R."/>
            <person name="Champramary S."/>
            <person name="Plett K.L."/>
            <person name="Tsai I.J."/>
            <person name="Slot J."/>
            <person name="Sipos G."/>
            <person name="Plett J."/>
            <person name="Nagy L.G."/>
            <person name="Grigoriev I.V."/>
        </authorList>
    </citation>
    <scope>NUCLEOTIDE SEQUENCE</scope>
    <source>
        <strain evidence="3">CCBAS 213</strain>
    </source>
</reference>
<dbReference type="PANTHER" id="PTHR38248:SF2">
    <property type="entry name" value="FUNK1 11"/>
    <property type="match status" value="1"/>
</dbReference>
<comment type="caution">
    <text evidence="3">The sequence shown here is derived from an EMBL/GenBank/DDBJ whole genome shotgun (WGS) entry which is preliminary data.</text>
</comment>
<dbReference type="GO" id="GO:0004672">
    <property type="term" value="F:protein kinase activity"/>
    <property type="evidence" value="ECO:0007669"/>
    <property type="project" value="InterPro"/>
</dbReference>
<protein>
    <recommendedName>
        <fullName evidence="2">Protein kinase domain-containing protein</fullName>
    </recommendedName>
</protein>
<gene>
    <name evidence="3" type="ORF">EV420DRAFT_1275459</name>
</gene>